<protein>
    <recommendedName>
        <fullName evidence="1">UPF0276 protein F3K02_18405</fullName>
    </recommendedName>
</protein>
<gene>
    <name evidence="3" type="ORF">F3K02_18405</name>
</gene>
<dbReference type="InterPro" id="IPR007801">
    <property type="entry name" value="MbnB/TglH/ChrH"/>
</dbReference>
<sequence length="325" mass="35676">MNPNPASTSACVAPVTLTRHSPPDSWPLPHRAGLGLKPEHFAHIHERQPDVGFFEVHAENYLVAGGPMLHHLTRIRENYALSIHGVGLSIGGEEPLDTVHLEAVACLVQRYQPAVFSEHLAWSSHGGVFFNDLLPLPYNLPTLQRVCKHIDQVQNRLGRPLLLENPSTYVEFISSTWSEGDFLREVVQRTGCGLLLDVNNVYVSAVNHGRDPMRSLCELPCHAAGEIHLAGFAEDLDAAGDRLLIDTHGAPVAEAVWALYDTALAITGPLPTLIERDNDLPAFEVLRQEARLAEMHLSAIAPTASHAKPCPRTKTRYAPTQEARA</sequence>
<dbReference type="HAMAP" id="MF_00697">
    <property type="entry name" value="UPF0276"/>
    <property type="match status" value="1"/>
</dbReference>
<dbReference type="Proteomes" id="UP000545507">
    <property type="component" value="Unassembled WGS sequence"/>
</dbReference>
<dbReference type="PANTHER" id="PTHR42194:SF1">
    <property type="entry name" value="UPF0276 PROTEIN HI_1600"/>
    <property type="match status" value="1"/>
</dbReference>
<dbReference type="AlphaFoldDB" id="A0A7Y8H084"/>
<organism evidence="3 4">
    <name type="scientific">Hydrogenophaga aromaticivorans</name>
    <dbReference type="NCBI Taxonomy" id="2610898"/>
    <lineage>
        <taxon>Bacteria</taxon>
        <taxon>Pseudomonadati</taxon>
        <taxon>Pseudomonadota</taxon>
        <taxon>Betaproteobacteria</taxon>
        <taxon>Burkholderiales</taxon>
        <taxon>Comamonadaceae</taxon>
        <taxon>Hydrogenophaga</taxon>
    </lineage>
</organism>
<comment type="caution">
    <text evidence="3">The sequence shown here is derived from an EMBL/GenBank/DDBJ whole genome shotgun (WGS) entry which is preliminary data.</text>
</comment>
<comment type="similarity">
    <text evidence="1">Belongs to the UPF0276 family.</text>
</comment>
<dbReference type="PANTHER" id="PTHR42194">
    <property type="entry name" value="UPF0276 PROTEIN HI_1600"/>
    <property type="match status" value="1"/>
</dbReference>
<dbReference type="Gene3D" id="3.20.20.150">
    <property type="entry name" value="Divalent-metal-dependent TIM barrel enzymes"/>
    <property type="match status" value="1"/>
</dbReference>
<keyword evidence="4" id="KW-1185">Reference proteome</keyword>
<dbReference type="EMBL" id="VYGV01000016">
    <property type="protein sequence ID" value="NWF47208.1"/>
    <property type="molecule type" value="Genomic_DNA"/>
</dbReference>
<name>A0A7Y8H084_9BURK</name>
<accession>A0A7Y8H084</accession>
<dbReference type="NCBIfam" id="NF003818">
    <property type="entry name" value="PRK05409.1"/>
    <property type="match status" value="1"/>
</dbReference>
<proteinExistence type="inferred from homology"/>
<dbReference type="RefSeq" id="WP_177137093.1">
    <property type="nucleotide sequence ID" value="NZ_VYGV01000016.1"/>
</dbReference>
<evidence type="ECO:0000313" key="4">
    <source>
        <dbReference type="Proteomes" id="UP000545507"/>
    </source>
</evidence>
<dbReference type="Pfam" id="PF05114">
    <property type="entry name" value="MbnB_TglH_ChrH"/>
    <property type="match status" value="1"/>
</dbReference>
<reference evidence="3 4" key="1">
    <citation type="submission" date="2019-09" db="EMBL/GenBank/DDBJ databases">
        <title>Hydrogenophaga aromatica sp. nov., isolated from a para-xylene-degrading enrichment culture.</title>
        <authorList>
            <person name="Tancsics A."/>
            <person name="Banerjee S."/>
        </authorList>
    </citation>
    <scope>NUCLEOTIDE SEQUENCE [LARGE SCALE GENOMIC DNA]</scope>
    <source>
        <strain evidence="3 4">D2P1</strain>
    </source>
</reference>
<evidence type="ECO:0000313" key="3">
    <source>
        <dbReference type="EMBL" id="NWF47208.1"/>
    </source>
</evidence>
<evidence type="ECO:0000256" key="1">
    <source>
        <dbReference type="HAMAP-Rule" id="MF_00697"/>
    </source>
</evidence>
<evidence type="ECO:0000256" key="2">
    <source>
        <dbReference type="SAM" id="MobiDB-lite"/>
    </source>
</evidence>
<feature type="region of interest" description="Disordered" evidence="2">
    <location>
        <begin position="303"/>
        <end position="325"/>
    </location>
</feature>